<organism evidence="2 3">
    <name type="scientific">Serinibacter arcticus</name>
    <dbReference type="NCBI Taxonomy" id="1655435"/>
    <lineage>
        <taxon>Bacteria</taxon>
        <taxon>Bacillati</taxon>
        <taxon>Actinomycetota</taxon>
        <taxon>Actinomycetes</taxon>
        <taxon>Micrococcales</taxon>
        <taxon>Beutenbergiaceae</taxon>
        <taxon>Serinibacter</taxon>
    </lineage>
</organism>
<feature type="transmembrane region" description="Helical" evidence="1">
    <location>
        <begin position="46"/>
        <end position="65"/>
    </location>
</feature>
<dbReference type="GO" id="GO:0042925">
    <property type="term" value="F:benzoate transmembrane transporter activity"/>
    <property type="evidence" value="ECO:0007669"/>
    <property type="project" value="InterPro"/>
</dbReference>
<dbReference type="GO" id="GO:0005886">
    <property type="term" value="C:plasma membrane"/>
    <property type="evidence" value="ECO:0007669"/>
    <property type="project" value="TreeGrafter"/>
</dbReference>
<feature type="transmembrane region" description="Helical" evidence="1">
    <location>
        <begin position="297"/>
        <end position="316"/>
    </location>
</feature>
<keyword evidence="3" id="KW-1185">Reference proteome</keyword>
<accession>A0A2U1ZR22</accession>
<dbReference type="Proteomes" id="UP000245166">
    <property type="component" value="Unassembled WGS sequence"/>
</dbReference>
<feature type="transmembrane region" description="Helical" evidence="1">
    <location>
        <begin position="12"/>
        <end position="34"/>
    </location>
</feature>
<name>A0A2U1ZR22_9MICO</name>
<dbReference type="AlphaFoldDB" id="A0A2U1ZR22"/>
<dbReference type="Pfam" id="PF03594">
    <property type="entry name" value="BenE"/>
    <property type="match status" value="1"/>
</dbReference>
<feature type="transmembrane region" description="Helical" evidence="1">
    <location>
        <begin position="124"/>
        <end position="142"/>
    </location>
</feature>
<dbReference type="EMBL" id="PYHR01000002">
    <property type="protein sequence ID" value="PWD49439.1"/>
    <property type="molecule type" value="Genomic_DNA"/>
</dbReference>
<evidence type="ECO:0000313" key="2">
    <source>
        <dbReference type="EMBL" id="PWD49439.1"/>
    </source>
</evidence>
<keyword evidence="1" id="KW-0812">Transmembrane</keyword>
<dbReference type="OrthoDB" id="9813854at2"/>
<sequence length="402" mass="39274">MNRTTAVDPPSRVHVAGVMTAVVGSTSSFAVVLAGLTAVGASPGQAASGLAILCLLQGLGTAFLAQRHRLPVVLAWSTPGAALLAAGGTVAGGWPAAVGAFALTGLLLLATGAIPALGGAVARIPAAIAQAMLAGVLLPLCLAPVRALVAEPALVAPVVLVWVAALALRPRLAAPLAIGVALVVALLTADGVGTLPQLLPHLEWTTPGLSWPAVVGIALPLWIVTMAAQNVPGAAVLGSFGYRVPWRSSLTVTGVATVLGAPFGGHALNLAAITAALSAGPEGGADTTRRWLAARTAGLSYLVIAVFSTALTALVLHAPGDLLLAAAGLALVGTLGASLGAAASSPTGREAAVVTFVVAVSGVTLAGIGAAFWALLAGLAVHAAVELTRPGRERRAGSAAAA</sequence>
<dbReference type="NCBIfam" id="TIGR00843">
    <property type="entry name" value="benE"/>
    <property type="match status" value="1"/>
</dbReference>
<keyword evidence="1" id="KW-0472">Membrane</keyword>
<feature type="transmembrane region" description="Helical" evidence="1">
    <location>
        <begin position="97"/>
        <end position="117"/>
    </location>
</feature>
<keyword evidence="1" id="KW-1133">Transmembrane helix</keyword>
<comment type="caution">
    <text evidence="2">The sequence shown here is derived from an EMBL/GenBank/DDBJ whole genome shotgun (WGS) entry which is preliminary data.</text>
</comment>
<proteinExistence type="predicted"/>
<evidence type="ECO:0000256" key="1">
    <source>
        <dbReference type="SAM" id="Phobius"/>
    </source>
</evidence>
<feature type="transmembrane region" description="Helical" evidence="1">
    <location>
        <begin position="148"/>
        <end position="165"/>
    </location>
</feature>
<feature type="transmembrane region" description="Helical" evidence="1">
    <location>
        <begin position="172"/>
        <end position="189"/>
    </location>
</feature>
<dbReference type="PANTHER" id="PTHR30199">
    <property type="entry name" value="MFS FAMILY TRANSPORTER, PREDICTED SUBSTRATE BENZOATE"/>
    <property type="match status" value="1"/>
</dbReference>
<evidence type="ECO:0000313" key="3">
    <source>
        <dbReference type="Proteomes" id="UP000245166"/>
    </source>
</evidence>
<gene>
    <name evidence="2" type="ORF">C8046_00600</name>
</gene>
<dbReference type="PANTHER" id="PTHR30199:SF0">
    <property type="entry name" value="INNER MEMBRANE PROTEIN YDCO"/>
    <property type="match status" value="1"/>
</dbReference>
<dbReference type="RefSeq" id="WP_109227822.1">
    <property type="nucleotide sequence ID" value="NZ_PYHR01000002.1"/>
</dbReference>
<reference evidence="2 3" key="1">
    <citation type="submission" date="2018-03" db="EMBL/GenBank/DDBJ databases">
        <title>Genome assembly of novel Miniimonas species PCH200.</title>
        <authorList>
            <person name="Thakur V."/>
            <person name="Kumar V."/>
            <person name="Singh D."/>
        </authorList>
    </citation>
    <scope>NUCLEOTIDE SEQUENCE [LARGE SCALE GENOMIC DNA]</scope>
    <source>
        <strain evidence="2 3">PCH200</strain>
    </source>
</reference>
<protein>
    <submittedName>
        <fullName evidence="2">Benzoate transporter</fullName>
    </submittedName>
</protein>
<dbReference type="InterPro" id="IPR004711">
    <property type="entry name" value="Benzoate_Transporter"/>
</dbReference>
<feature type="transmembrane region" description="Helical" evidence="1">
    <location>
        <begin position="356"/>
        <end position="385"/>
    </location>
</feature>
<feature type="transmembrane region" description="Helical" evidence="1">
    <location>
        <begin position="323"/>
        <end position="344"/>
    </location>
</feature>
<feature type="transmembrane region" description="Helical" evidence="1">
    <location>
        <begin position="72"/>
        <end position="91"/>
    </location>
</feature>